<dbReference type="PANTHER" id="PTHR43852:SF3">
    <property type="entry name" value="NUCLEOTIDYLTRANSFERASE"/>
    <property type="match status" value="1"/>
</dbReference>
<dbReference type="InterPro" id="IPR041633">
    <property type="entry name" value="Polbeta"/>
</dbReference>
<protein>
    <submittedName>
        <fullName evidence="2">Putative DNA polymerase beta domain protein region</fullName>
    </submittedName>
</protein>
<dbReference type="PANTHER" id="PTHR43852">
    <property type="entry name" value="NUCLEOTIDYLTRANSFERASE"/>
    <property type="match status" value="1"/>
</dbReference>
<dbReference type="CDD" id="cd05403">
    <property type="entry name" value="NT_KNTase_like"/>
    <property type="match status" value="1"/>
</dbReference>
<reference evidence="2" key="1">
    <citation type="submission" date="2018-01" db="EMBL/GenBank/DDBJ databases">
        <authorList>
            <person name="Regsiter A."/>
            <person name="William W."/>
        </authorList>
    </citation>
    <scope>NUCLEOTIDE SEQUENCE</scope>
    <source>
        <strain evidence="2">TRIP AH-1</strain>
    </source>
</reference>
<evidence type="ECO:0000259" key="1">
    <source>
        <dbReference type="Pfam" id="PF18765"/>
    </source>
</evidence>
<proteinExistence type="predicted"/>
<dbReference type="Gene3D" id="3.30.460.10">
    <property type="entry name" value="Beta Polymerase, domain 2"/>
    <property type="match status" value="1"/>
</dbReference>
<dbReference type="Pfam" id="PF18765">
    <property type="entry name" value="Polbeta"/>
    <property type="match status" value="1"/>
</dbReference>
<sequence>MTDISQKIVEYFRPQKEVVAVYLFGSYALGKYRPFSDIDIGILYDDIHEDLMLSKRNTCLVELGRILRRDIHPVILNMAGEEILRQIFSKGRCLLINDEKKHAYKKMIMFVKMTDFSYYRKQIQAGLIKDIMEDSNHG</sequence>
<dbReference type="InterPro" id="IPR052930">
    <property type="entry name" value="TA_antitoxin_MntA"/>
</dbReference>
<dbReference type="EMBL" id="OJIN01000140">
    <property type="protein sequence ID" value="SPD74297.1"/>
    <property type="molecule type" value="Genomic_DNA"/>
</dbReference>
<evidence type="ECO:0000313" key="2">
    <source>
        <dbReference type="EMBL" id="SPD74297.1"/>
    </source>
</evidence>
<dbReference type="NCBIfam" id="NF047752">
    <property type="entry name" value="MntA_antitoxin"/>
    <property type="match status" value="1"/>
</dbReference>
<gene>
    <name evidence="2" type="ORF">PITCH_A2240001</name>
</gene>
<organism evidence="2">
    <name type="scientific">uncultured Desulfobacterium sp</name>
    <dbReference type="NCBI Taxonomy" id="201089"/>
    <lineage>
        <taxon>Bacteria</taxon>
        <taxon>Pseudomonadati</taxon>
        <taxon>Thermodesulfobacteriota</taxon>
        <taxon>Desulfobacteria</taxon>
        <taxon>Desulfobacterales</taxon>
        <taxon>Desulfobacteriaceae</taxon>
        <taxon>Desulfobacterium</taxon>
        <taxon>environmental samples</taxon>
    </lineage>
</organism>
<dbReference type="InterPro" id="IPR043519">
    <property type="entry name" value="NT_sf"/>
</dbReference>
<feature type="domain" description="Polymerase beta nucleotidyltransferase" evidence="1">
    <location>
        <begin position="6"/>
        <end position="99"/>
    </location>
</feature>
<dbReference type="SUPFAM" id="SSF81301">
    <property type="entry name" value="Nucleotidyltransferase"/>
    <property type="match status" value="1"/>
</dbReference>
<dbReference type="AlphaFoldDB" id="A0A445MXU1"/>
<accession>A0A445MXU1</accession>
<name>A0A445MXU1_9BACT</name>